<sequence length="144" mass="15740">MATVDVQIAHALHVCESACHEALRTGAVGPLAEQCERLFSSAAQAEDAGALSSATRSRLITFAICVKEVSSAMVRLERTIDEVRQDSDDRLRSLLAPVSYSNKRPSSPADPPAEDQAHCAPYREYFVAHFAYPYPSPADKDYLL</sequence>
<gene>
    <name evidence="1" type="primary">HD1</name>
</gene>
<proteinExistence type="predicted"/>
<feature type="non-terminal residue" evidence="1">
    <location>
        <position position="144"/>
    </location>
</feature>
<dbReference type="AlphaFoldDB" id="G8H2P2"/>
<name>G8H2P2_9BASI</name>
<reference evidence="1" key="1">
    <citation type="journal article" date="2011" name="BMC Evol. Biol.">
        <title>Evidence for maintenance of sex determinants but not of sexual stages in red yeasts, a group of early diverged basidiomycetes.</title>
        <authorList>
            <person name="Coelho M.A."/>
            <person name="Goncalves P."/>
            <person name="Sampaio J.P."/>
        </authorList>
    </citation>
    <scope>NUCLEOTIDE SEQUENCE</scope>
    <source>
        <strain evidence="1">VKM Y-1310</strain>
    </source>
</reference>
<protein>
    <submittedName>
        <fullName evidence="1">Homeodomain transcription factor HD1</fullName>
    </submittedName>
</protein>
<accession>G8H2P2</accession>
<dbReference type="EMBL" id="JN246617">
    <property type="protein sequence ID" value="AER30248.1"/>
    <property type="molecule type" value="Genomic_DNA"/>
</dbReference>
<organism evidence="1">
    <name type="scientific">Rhodotorula babjevae</name>
    <dbReference type="NCBI Taxonomy" id="86837"/>
    <lineage>
        <taxon>Eukaryota</taxon>
        <taxon>Fungi</taxon>
        <taxon>Dikarya</taxon>
        <taxon>Basidiomycota</taxon>
        <taxon>Pucciniomycotina</taxon>
        <taxon>Microbotryomycetes</taxon>
        <taxon>Sporidiobolales</taxon>
        <taxon>Sporidiobolaceae</taxon>
        <taxon>Rhodotorula</taxon>
    </lineage>
</organism>
<keyword evidence="1" id="KW-0371">Homeobox</keyword>
<evidence type="ECO:0000313" key="1">
    <source>
        <dbReference type="EMBL" id="AER30248.1"/>
    </source>
</evidence>
<keyword evidence="1" id="KW-0238">DNA-binding</keyword>
<dbReference type="GO" id="GO:0003677">
    <property type="term" value="F:DNA binding"/>
    <property type="evidence" value="ECO:0007669"/>
    <property type="project" value="UniProtKB-KW"/>
</dbReference>